<keyword evidence="3" id="KW-1185">Reference proteome</keyword>
<dbReference type="Proteomes" id="UP000591131">
    <property type="component" value="Unassembled WGS sequence"/>
</dbReference>
<accession>A0A7J6KMI5</accession>
<dbReference type="Gene3D" id="2.40.70.10">
    <property type="entry name" value="Acid Proteases"/>
    <property type="match status" value="1"/>
</dbReference>
<dbReference type="EMBL" id="JAAPAO010002088">
    <property type="protein sequence ID" value="KAF4648267.1"/>
    <property type="molecule type" value="Genomic_DNA"/>
</dbReference>
<protein>
    <recommendedName>
        <fullName evidence="4">Peptidase A2 domain-containing protein</fullName>
    </recommendedName>
</protein>
<name>A0A7J6KMI5_PERCH</name>
<evidence type="ECO:0000313" key="3">
    <source>
        <dbReference type="Proteomes" id="UP000591131"/>
    </source>
</evidence>
<dbReference type="SUPFAM" id="SSF50630">
    <property type="entry name" value="Acid proteases"/>
    <property type="match status" value="1"/>
</dbReference>
<feature type="region of interest" description="Disordered" evidence="1">
    <location>
        <begin position="56"/>
        <end position="78"/>
    </location>
</feature>
<evidence type="ECO:0008006" key="4">
    <source>
        <dbReference type="Google" id="ProtNLM"/>
    </source>
</evidence>
<reference evidence="2 3" key="1">
    <citation type="submission" date="2020-04" db="EMBL/GenBank/DDBJ databases">
        <title>Perkinsus chesapeaki whole genome sequence.</title>
        <authorList>
            <person name="Bogema D.R."/>
        </authorList>
    </citation>
    <scope>NUCLEOTIDE SEQUENCE [LARGE SCALE GENOMIC DNA]</scope>
    <source>
        <strain evidence="2">ATCC PRA-425</strain>
    </source>
</reference>
<sequence length="388" mass="42502">ERPDNEPVTSNEARPNKAKCSYCSTNRLRGAHKHDDAHCWKNPANSHLVPEWYRQRQAEASSARGPRSQGDGEGTSQQVPATFMVHSTETRSGGLRVVRATAGLNVQVDLLVDSGSDLSLISTRGAKSLGVEVSRSHGLQRLESAGSFGSICIIGQARVPITLVDRSGGDVSFNLRVSVADGLNQRLANGIIILGMGTLKRLKATIDTMSDVLYCGALDSAWPLVPYRGTRVAALVADTRLKLPSKAEIDARLRHWAFPKVSVQLKPGAIRPCPKRPYVSHRREMRAMELMVDNLVKAGVVTRLTRAAVERKQVWVSPAFAVPKNPSLEGDEELTVDNVDRAYRLVVDERCINESVQDLLPSWGTYMRSVDECLGELPASDVWYAGLD</sequence>
<dbReference type="AlphaFoldDB" id="A0A7J6KMI5"/>
<dbReference type="GO" id="GO:0004190">
    <property type="term" value="F:aspartic-type endopeptidase activity"/>
    <property type="evidence" value="ECO:0007669"/>
    <property type="project" value="InterPro"/>
</dbReference>
<dbReference type="CDD" id="cd00303">
    <property type="entry name" value="retropepsin_like"/>
    <property type="match status" value="1"/>
</dbReference>
<gene>
    <name evidence="2" type="ORF">FOL47_003489</name>
</gene>
<dbReference type="GO" id="GO:0006508">
    <property type="term" value="P:proteolysis"/>
    <property type="evidence" value="ECO:0007669"/>
    <property type="project" value="InterPro"/>
</dbReference>
<feature type="non-terminal residue" evidence="2">
    <location>
        <position position="388"/>
    </location>
</feature>
<dbReference type="Gene3D" id="3.10.10.10">
    <property type="entry name" value="HIV Type 1 Reverse Transcriptase, subunit A, domain 1"/>
    <property type="match status" value="1"/>
</dbReference>
<dbReference type="InterPro" id="IPR021109">
    <property type="entry name" value="Peptidase_aspartic_dom_sf"/>
</dbReference>
<dbReference type="InterPro" id="IPR001969">
    <property type="entry name" value="Aspartic_peptidase_AS"/>
</dbReference>
<evidence type="ECO:0000256" key="1">
    <source>
        <dbReference type="SAM" id="MobiDB-lite"/>
    </source>
</evidence>
<feature type="region of interest" description="Disordered" evidence="1">
    <location>
        <begin position="1"/>
        <end position="21"/>
    </location>
</feature>
<dbReference type="SUPFAM" id="SSF56672">
    <property type="entry name" value="DNA/RNA polymerases"/>
    <property type="match status" value="1"/>
</dbReference>
<dbReference type="InterPro" id="IPR043502">
    <property type="entry name" value="DNA/RNA_pol_sf"/>
</dbReference>
<evidence type="ECO:0000313" key="2">
    <source>
        <dbReference type="EMBL" id="KAF4648267.1"/>
    </source>
</evidence>
<dbReference type="OrthoDB" id="10459493at2759"/>
<feature type="non-terminal residue" evidence="2">
    <location>
        <position position="1"/>
    </location>
</feature>
<comment type="caution">
    <text evidence="2">The sequence shown here is derived from an EMBL/GenBank/DDBJ whole genome shotgun (WGS) entry which is preliminary data.</text>
</comment>
<dbReference type="PROSITE" id="PS00141">
    <property type="entry name" value="ASP_PROTEASE"/>
    <property type="match status" value="1"/>
</dbReference>
<proteinExistence type="predicted"/>
<organism evidence="2 3">
    <name type="scientific">Perkinsus chesapeaki</name>
    <name type="common">Clam parasite</name>
    <name type="synonym">Perkinsus andrewsi</name>
    <dbReference type="NCBI Taxonomy" id="330153"/>
    <lineage>
        <taxon>Eukaryota</taxon>
        <taxon>Sar</taxon>
        <taxon>Alveolata</taxon>
        <taxon>Perkinsozoa</taxon>
        <taxon>Perkinsea</taxon>
        <taxon>Perkinsida</taxon>
        <taxon>Perkinsidae</taxon>
        <taxon>Perkinsus</taxon>
    </lineage>
</organism>